<feature type="domain" description="Acyl-CoA dehydrogenase/oxidase N-terminal" evidence="7">
    <location>
        <begin position="7"/>
        <end position="110"/>
    </location>
</feature>
<keyword evidence="9" id="KW-1185">Reference proteome</keyword>
<evidence type="ECO:0000313" key="8">
    <source>
        <dbReference type="EMBL" id="WLQ35558.1"/>
    </source>
</evidence>
<evidence type="ECO:0000313" key="9">
    <source>
        <dbReference type="Proteomes" id="UP001239522"/>
    </source>
</evidence>
<dbReference type="PANTHER" id="PTHR43884:SF20">
    <property type="entry name" value="ACYL-COA DEHYDROGENASE FADE28"/>
    <property type="match status" value="1"/>
</dbReference>
<proteinExistence type="inferred from homology"/>
<keyword evidence="4" id="KW-0274">FAD</keyword>
<organism evidence="8 9">
    <name type="scientific">Streptomyces castrisilvae</name>
    <dbReference type="NCBI Taxonomy" id="3033811"/>
    <lineage>
        <taxon>Bacteria</taxon>
        <taxon>Bacillati</taxon>
        <taxon>Actinomycetota</taxon>
        <taxon>Actinomycetes</taxon>
        <taxon>Kitasatosporales</taxon>
        <taxon>Streptomycetaceae</taxon>
        <taxon>Streptomyces</taxon>
    </lineage>
</organism>
<dbReference type="InterPro" id="IPR036250">
    <property type="entry name" value="AcylCo_DH-like_C"/>
</dbReference>
<evidence type="ECO:0000256" key="1">
    <source>
        <dbReference type="ARBA" id="ARBA00001974"/>
    </source>
</evidence>
<dbReference type="Gene3D" id="2.40.110.10">
    <property type="entry name" value="Butyryl-CoA Dehydrogenase, subunit A, domain 2"/>
    <property type="match status" value="1"/>
</dbReference>
<protein>
    <submittedName>
        <fullName evidence="8">Acyl-CoA dehydrogenase family protein</fullName>
    </submittedName>
</protein>
<evidence type="ECO:0000256" key="4">
    <source>
        <dbReference type="ARBA" id="ARBA00022827"/>
    </source>
</evidence>
<evidence type="ECO:0000256" key="3">
    <source>
        <dbReference type="ARBA" id="ARBA00022630"/>
    </source>
</evidence>
<dbReference type="InterPro" id="IPR013786">
    <property type="entry name" value="AcylCoA_DH/ox_N"/>
</dbReference>
<dbReference type="Gene3D" id="1.10.540.10">
    <property type="entry name" value="Acyl-CoA dehydrogenase/oxidase, N-terminal domain"/>
    <property type="match status" value="1"/>
</dbReference>
<dbReference type="Pfam" id="PF00441">
    <property type="entry name" value="Acyl-CoA_dh_1"/>
    <property type="match status" value="1"/>
</dbReference>
<evidence type="ECO:0000259" key="6">
    <source>
        <dbReference type="Pfam" id="PF00441"/>
    </source>
</evidence>
<evidence type="ECO:0000259" key="7">
    <source>
        <dbReference type="Pfam" id="PF02771"/>
    </source>
</evidence>
<evidence type="ECO:0000256" key="2">
    <source>
        <dbReference type="ARBA" id="ARBA00009347"/>
    </source>
</evidence>
<comment type="cofactor">
    <cofactor evidence="1">
        <name>FAD</name>
        <dbReference type="ChEBI" id="CHEBI:57692"/>
    </cofactor>
</comment>
<feature type="domain" description="Acyl-CoA dehydrogenase/oxidase C-terminal" evidence="6">
    <location>
        <begin position="254"/>
        <end position="382"/>
    </location>
</feature>
<keyword evidence="5" id="KW-0560">Oxidoreductase</keyword>
<dbReference type="InterPro" id="IPR037069">
    <property type="entry name" value="AcylCoA_DH/ox_N_sf"/>
</dbReference>
<comment type="similarity">
    <text evidence="2">Belongs to the acyl-CoA dehydrogenase family.</text>
</comment>
<dbReference type="InterPro" id="IPR046373">
    <property type="entry name" value="Acyl-CoA_Oxase/DH_mid-dom_sf"/>
</dbReference>
<accession>A0ABY9HM00</accession>
<dbReference type="SUPFAM" id="SSF47203">
    <property type="entry name" value="Acyl-CoA dehydrogenase C-terminal domain-like"/>
    <property type="match status" value="1"/>
</dbReference>
<keyword evidence="3" id="KW-0285">Flavoprotein</keyword>
<gene>
    <name evidence="8" type="ORF">P8A18_20000</name>
</gene>
<evidence type="ECO:0000256" key="5">
    <source>
        <dbReference type="ARBA" id="ARBA00023002"/>
    </source>
</evidence>
<dbReference type="Proteomes" id="UP001239522">
    <property type="component" value="Chromosome"/>
</dbReference>
<dbReference type="Pfam" id="PF02771">
    <property type="entry name" value="Acyl-CoA_dh_N"/>
    <property type="match status" value="1"/>
</dbReference>
<dbReference type="Gene3D" id="1.20.140.10">
    <property type="entry name" value="Butyryl-CoA Dehydrogenase, subunit A, domain 3"/>
    <property type="match status" value="1"/>
</dbReference>
<dbReference type="PANTHER" id="PTHR43884">
    <property type="entry name" value="ACYL-COA DEHYDROGENASE"/>
    <property type="match status" value="1"/>
</dbReference>
<dbReference type="InterPro" id="IPR009075">
    <property type="entry name" value="AcylCo_DH/oxidase_C"/>
</dbReference>
<sequence length="397" mass="40585">MDAAFTAEQDEIRRTLRTLLDADDGPGDAYDPGLWRRIARDHRLPGLTVPQEYGGAGRATAEQAVLLEETGRALLPSPLLATAVLAAPLILALGTAEQRAALLPAVATGELTACLAVPGGFLATALGLAGDPTGGSWAGGGRAGGVQARPARGGGGGWRLYGEADRVPDGERAGLLLVAAHAGGFPRSRTLLFLVRADGPEPPAGLARTPQSSPDPTRPLARVQLRDTAAELLGADDTADTGPALAAAGRTAAAVLAAEAVGAAAGALERTAAYLAASERPGACAPAPHAYEAEKHRIAELYVRVRAARSAAYFAAWDQESAGLALAQALEALRAVTAEAVRLPGDAGPPDREHEAHPYARRAAVLERLLGPAHRLRDHAARDSGLFAAAGDGQVAV</sequence>
<reference evidence="8 9" key="1">
    <citation type="submission" date="2023-03" db="EMBL/GenBank/DDBJ databases">
        <title>Isolation and description of six Streptomyces strains from soil environments, able to metabolize different microbial glucans.</title>
        <authorList>
            <person name="Widen T."/>
            <person name="Larsbrink J."/>
        </authorList>
    </citation>
    <scope>NUCLEOTIDE SEQUENCE [LARGE SCALE GENOMIC DNA]</scope>
    <source>
        <strain evidence="8 9">Mut1</strain>
    </source>
</reference>
<dbReference type="EMBL" id="CP120997">
    <property type="protein sequence ID" value="WLQ35558.1"/>
    <property type="molecule type" value="Genomic_DNA"/>
</dbReference>
<name>A0ABY9HM00_9ACTN</name>
<dbReference type="SUPFAM" id="SSF56645">
    <property type="entry name" value="Acyl-CoA dehydrogenase NM domain-like"/>
    <property type="match status" value="1"/>
</dbReference>
<dbReference type="RefSeq" id="WP_306056312.1">
    <property type="nucleotide sequence ID" value="NZ_CP120997.1"/>
</dbReference>
<dbReference type="InterPro" id="IPR009100">
    <property type="entry name" value="AcylCoA_DH/oxidase_NM_dom_sf"/>
</dbReference>